<dbReference type="OrthoDB" id="9812289at2"/>
<evidence type="ECO:0000313" key="2">
    <source>
        <dbReference type="EMBL" id="AXE20839.1"/>
    </source>
</evidence>
<dbReference type="KEGG" id="run:DR864_25440"/>
<dbReference type="InterPro" id="IPR000182">
    <property type="entry name" value="GNAT_dom"/>
</dbReference>
<evidence type="ECO:0000313" key="3">
    <source>
        <dbReference type="Proteomes" id="UP000251993"/>
    </source>
</evidence>
<dbReference type="PROSITE" id="PS51186">
    <property type="entry name" value="GNAT"/>
    <property type="match status" value="1"/>
</dbReference>
<dbReference type="Pfam" id="PF00583">
    <property type="entry name" value="Acetyltransf_1"/>
    <property type="match status" value="1"/>
</dbReference>
<dbReference type="GO" id="GO:0016747">
    <property type="term" value="F:acyltransferase activity, transferring groups other than amino-acyl groups"/>
    <property type="evidence" value="ECO:0007669"/>
    <property type="project" value="InterPro"/>
</dbReference>
<sequence>MIEYKTFINQLPEAVLEAVLTLHFQVFDGQERTQLIREINETPHLLTLIAYENDEAIGYKMGYRRKEGHFYSWLGCVLPTHRGQGIAGHLMELQHEWCRANGYHTVRTMTYNKWRNMLILNLKHNFNIVGILADNAGTPKIVLEKSLN</sequence>
<protein>
    <submittedName>
        <fullName evidence="2">GNAT family N-acetyltransferase</fullName>
    </submittedName>
</protein>
<dbReference type="Proteomes" id="UP000251993">
    <property type="component" value="Chromosome"/>
</dbReference>
<dbReference type="SUPFAM" id="SSF55729">
    <property type="entry name" value="Acyl-CoA N-acyltransferases (Nat)"/>
    <property type="match status" value="1"/>
</dbReference>
<keyword evidence="3" id="KW-1185">Reference proteome</keyword>
<dbReference type="CDD" id="cd04301">
    <property type="entry name" value="NAT_SF"/>
    <property type="match status" value="1"/>
</dbReference>
<reference evidence="2 3" key="1">
    <citation type="submission" date="2018-07" db="EMBL/GenBank/DDBJ databases">
        <title>Genome sequencing of Runella.</title>
        <authorList>
            <person name="Baek M.-G."/>
            <person name="Yi H."/>
        </authorList>
    </citation>
    <scope>NUCLEOTIDE SEQUENCE [LARGE SCALE GENOMIC DNA]</scope>
    <source>
        <strain evidence="2 3">HYN0085</strain>
    </source>
</reference>
<dbReference type="RefSeq" id="WP_114069600.1">
    <property type="nucleotide sequence ID" value="NZ_CP030850.1"/>
</dbReference>
<dbReference type="EMBL" id="CP030850">
    <property type="protein sequence ID" value="AXE20839.1"/>
    <property type="molecule type" value="Genomic_DNA"/>
</dbReference>
<dbReference type="InterPro" id="IPR016181">
    <property type="entry name" value="Acyl_CoA_acyltransferase"/>
</dbReference>
<organism evidence="2 3">
    <name type="scientific">Runella rosea</name>
    <dbReference type="NCBI Taxonomy" id="2259595"/>
    <lineage>
        <taxon>Bacteria</taxon>
        <taxon>Pseudomonadati</taxon>
        <taxon>Bacteroidota</taxon>
        <taxon>Cytophagia</taxon>
        <taxon>Cytophagales</taxon>
        <taxon>Spirosomataceae</taxon>
        <taxon>Runella</taxon>
    </lineage>
</organism>
<name>A0A344TQB8_9BACT</name>
<dbReference type="AlphaFoldDB" id="A0A344TQB8"/>
<evidence type="ECO:0000259" key="1">
    <source>
        <dbReference type="PROSITE" id="PS51186"/>
    </source>
</evidence>
<keyword evidence="2" id="KW-0808">Transferase</keyword>
<accession>A0A344TQB8</accession>
<gene>
    <name evidence="2" type="ORF">DR864_25440</name>
</gene>
<feature type="domain" description="N-acetyltransferase" evidence="1">
    <location>
        <begin position="6"/>
        <end position="148"/>
    </location>
</feature>
<proteinExistence type="predicted"/>
<dbReference type="Gene3D" id="3.40.630.30">
    <property type="match status" value="1"/>
</dbReference>